<comment type="similarity">
    <text evidence="2 9">Belongs to the diaminopimelate epimerase family.</text>
</comment>
<feature type="binding site" evidence="9">
    <location>
        <begin position="242"/>
        <end position="243"/>
    </location>
    <ligand>
        <name>substrate</name>
    </ligand>
</feature>
<organism evidence="12 13">
    <name type="scientific">Pseudohongiella nitratireducens</name>
    <dbReference type="NCBI Taxonomy" id="1768907"/>
    <lineage>
        <taxon>Bacteria</taxon>
        <taxon>Pseudomonadati</taxon>
        <taxon>Pseudomonadota</taxon>
        <taxon>Gammaproteobacteria</taxon>
        <taxon>Pseudomonadales</taxon>
        <taxon>Pseudohongiellaceae</taxon>
        <taxon>Pseudohongiella</taxon>
    </lineage>
</organism>
<keyword evidence="13" id="KW-1185">Reference proteome</keyword>
<evidence type="ECO:0000256" key="5">
    <source>
        <dbReference type="ARBA" id="ARBA00022605"/>
    </source>
</evidence>
<evidence type="ECO:0000256" key="1">
    <source>
        <dbReference type="ARBA" id="ARBA00005196"/>
    </source>
</evidence>
<dbReference type="Gene3D" id="3.10.310.10">
    <property type="entry name" value="Diaminopimelate Epimerase, Chain A, domain 1"/>
    <property type="match status" value="2"/>
</dbReference>
<dbReference type="PANTHER" id="PTHR31689:SF0">
    <property type="entry name" value="DIAMINOPIMELATE EPIMERASE"/>
    <property type="match status" value="1"/>
</dbReference>
<comment type="subunit">
    <text evidence="9">Homodimer.</text>
</comment>
<dbReference type="SUPFAM" id="SSF54506">
    <property type="entry name" value="Diaminopimelate epimerase-like"/>
    <property type="match status" value="2"/>
</dbReference>
<feature type="binding site" evidence="9">
    <location>
        <position position="65"/>
    </location>
    <ligand>
        <name>substrate</name>
    </ligand>
</feature>
<dbReference type="PROSITE" id="PS01326">
    <property type="entry name" value="DAP_EPIMERASE"/>
    <property type="match status" value="1"/>
</dbReference>
<dbReference type="HAMAP" id="MF_00197">
    <property type="entry name" value="DAP_epimerase"/>
    <property type="match status" value="1"/>
</dbReference>
<feature type="binding site" evidence="9">
    <location>
        <begin position="232"/>
        <end position="233"/>
    </location>
    <ligand>
        <name>substrate</name>
    </ligand>
</feature>
<evidence type="ECO:0000256" key="11">
    <source>
        <dbReference type="SAM" id="MobiDB-lite"/>
    </source>
</evidence>
<dbReference type="AlphaFoldDB" id="A0A917LQI8"/>
<feature type="binding site" evidence="9">
    <location>
        <position position="181"/>
    </location>
    <ligand>
        <name>substrate</name>
    </ligand>
</feature>
<feature type="active site" description="Proton donor" evidence="9">
    <location>
        <position position="94"/>
    </location>
</feature>
<feature type="active site" description="Proton acceptor" evidence="9">
    <location>
        <position position="241"/>
    </location>
</feature>
<dbReference type="InterPro" id="IPR018510">
    <property type="entry name" value="DAP_epimerase_AS"/>
</dbReference>
<dbReference type="GO" id="GO:0009089">
    <property type="term" value="P:lysine biosynthetic process via diaminopimelate"/>
    <property type="evidence" value="ECO:0007669"/>
    <property type="project" value="UniProtKB-UniRule"/>
</dbReference>
<reference evidence="12" key="1">
    <citation type="journal article" date="2014" name="Int. J. Syst. Evol. Microbiol.">
        <title>Complete genome sequence of Corynebacterium casei LMG S-19264T (=DSM 44701T), isolated from a smear-ripened cheese.</title>
        <authorList>
            <consortium name="US DOE Joint Genome Institute (JGI-PGF)"/>
            <person name="Walter F."/>
            <person name="Albersmeier A."/>
            <person name="Kalinowski J."/>
            <person name="Ruckert C."/>
        </authorList>
    </citation>
    <scope>NUCLEOTIDE SEQUENCE</scope>
    <source>
        <strain evidence="12">CGMCC 1.15425</strain>
    </source>
</reference>
<proteinExistence type="inferred from homology"/>
<feature type="binding site" evidence="9">
    <location>
        <position position="32"/>
    </location>
    <ligand>
        <name>substrate</name>
    </ligand>
</feature>
<keyword evidence="7 9" id="KW-0413">Isomerase</keyword>
<dbReference type="EMBL" id="BMIY01000002">
    <property type="protein sequence ID" value="GGG50393.1"/>
    <property type="molecule type" value="Genomic_DNA"/>
</dbReference>
<name>A0A917LQI8_9GAMM</name>
<feature type="active site" evidence="10">
    <location>
        <position position="94"/>
    </location>
</feature>
<comment type="function">
    <text evidence="9">Catalyzes the stereoinversion of LL-2,6-diaminopimelate (L,L-DAP) to meso-diaminopimelate (meso-DAP), a precursor of L-lysine and an essential component of the bacterial peptidoglycan.</text>
</comment>
<evidence type="ECO:0000256" key="3">
    <source>
        <dbReference type="ARBA" id="ARBA00013080"/>
    </source>
</evidence>
<feature type="region of interest" description="Disordered" evidence="11">
    <location>
        <begin position="1"/>
        <end position="23"/>
    </location>
</feature>
<feature type="binding site" evidence="9">
    <location>
        <begin position="95"/>
        <end position="96"/>
    </location>
    <ligand>
        <name>substrate</name>
    </ligand>
</feature>
<comment type="caution">
    <text evidence="12">The sequence shown here is derived from an EMBL/GenBank/DDBJ whole genome shotgun (WGS) entry which is preliminary data.</text>
</comment>
<dbReference type="EC" id="5.1.1.7" evidence="3 9"/>
<sequence length="306" mass="33223">MADTRNRQRRHNRGQRQTSSRLPFTKMHGLGNDFVVIDLISHPASLSSEQIRELGNRHRGIGFDQLLMIDAPNRPDADFLYRIFNADGSEVEHCGNGARCFAKYVLDRGLIANSPIHVETANRLLTLHRNTDGQVQVDMGEPEFTPASLPLDAQQQDSYQTTVNADGSDHLIEFYAVSMGNPHAVLVVSDCENAPVKSLGARIGKLPLFPQGVNVGFMEIQDRNHIRLRVFERGAGETEACGTGACAAVVAGIKAGLLNNTVTATLNGGQLQINWQGEGHPVLMTGPAATVFEGHITLPKRAGTGE</sequence>
<evidence type="ECO:0000256" key="6">
    <source>
        <dbReference type="ARBA" id="ARBA00023154"/>
    </source>
</evidence>
<dbReference type="Pfam" id="PF01678">
    <property type="entry name" value="DAP_epimerase"/>
    <property type="match status" value="2"/>
</dbReference>
<accession>A0A917LQI8</accession>
<evidence type="ECO:0000256" key="10">
    <source>
        <dbReference type="PROSITE-ProRule" id="PRU10125"/>
    </source>
</evidence>
<dbReference type="GO" id="GO:0005829">
    <property type="term" value="C:cytosol"/>
    <property type="evidence" value="ECO:0007669"/>
    <property type="project" value="TreeGrafter"/>
</dbReference>
<feature type="site" description="Could be important to modulate the pK values of the two catalytic cysteine residues" evidence="9">
    <location>
        <position position="232"/>
    </location>
</feature>
<comment type="pathway">
    <text evidence="1 9">Amino-acid biosynthesis; L-lysine biosynthesis via DAP pathway; DL-2,6-diaminopimelate from LL-2,6-diaminopimelate: step 1/1.</text>
</comment>
<feature type="binding site" evidence="9">
    <location>
        <position position="214"/>
    </location>
    <ligand>
        <name>substrate</name>
    </ligand>
</feature>
<evidence type="ECO:0000256" key="2">
    <source>
        <dbReference type="ARBA" id="ARBA00010219"/>
    </source>
</evidence>
<reference evidence="12" key="2">
    <citation type="submission" date="2020-09" db="EMBL/GenBank/DDBJ databases">
        <authorList>
            <person name="Sun Q."/>
            <person name="Zhou Y."/>
        </authorList>
    </citation>
    <scope>NUCLEOTIDE SEQUENCE</scope>
    <source>
        <strain evidence="12">CGMCC 1.15425</strain>
    </source>
</reference>
<evidence type="ECO:0000256" key="7">
    <source>
        <dbReference type="ARBA" id="ARBA00023235"/>
    </source>
</evidence>
<evidence type="ECO:0000313" key="13">
    <source>
        <dbReference type="Proteomes" id="UP000627715"/>
    </source>
</evidence>
<dbReference type="NCBIfam" id="TIGR00652">
    <property type="entry name" value="DapF"/>
    <property type="match status" value="1"/>
</dbReference>
<keyword evidence="6 9" id="KW-0457">Lysine biosynthesis</keyword>
<dbReference type="FunFam" id="3.10.310.10:FF:000001">
    <property type="entry name" value="Diaminopimelate epimerase"/>
    <property type="match status" value="1"/>
</dbReference>
<keyword evidence="5 9" id="KW-0028">Amino-acid biosynthesis</keyword>
<dbReference type="PANTHER" id="PTHR31689">
    <property type="entry name" value="DIAMINOPIMELATE EPIMERASE, CHLOROPLASTIC"/>
    <property type="match status" value="1"/>
</dbReference>
<dbReference type="Proteomes" id="UP000627715">
    <property type="component" value="Unassembled WGS sequence"/>
</dbReference>
<evidence type="ECO:0000256" key="8">
    <source>
        <dbReference type="ARBA" id="ARBA00051712"/>
    </source>
</evidence>
<keyword evidence="4 9" id="KW-0963">Cytoplasm</keyword>
<evidence type="ECO:0000256" key="4">
    <source>
        <dbReference type="ARBA" id="ARBA00022490"/>
    </source>
</evidence>
<feature type="binding site" evidence="9">
    <location>
        <position position="85"/>
    </location>
    <ligand>
        <name>substrate</name>
    </ligand>
</feature>
<protein>
    <recommendedName>
        <fullName evidence="3 9">Diaminopimelate epimerase</fullName>
        <shortName evidence="9">DAP epimerase</shortName>
        <ecNumber evidence="3 9">5.1.1.7</ecNumber>
    </recommendedName>
    <alternativeName>
        <fullName evidence="9">PLP-independent amino acid racemase</fullName>
    </alternativeName>
</protein>
<feature type="site" description="Important for dimerization" evidence="9">
    <location>
        <position position="292"/>
    </location>
</feature>
<evidence type="ECO:0000313" key="12">
    <source>
        <dbReference type="EMBL" id="GGG50393.1"/>
    </source>
</evidence>
<dbReference type="GO" id="GO:0008837">
    <property type="term" value="F:diaminopimelate epimerase activity"/>
    <property type="evidence" value="ECO:0007669"/>
    <property type="project" value="UniProtKB-UniRule"/>
</dbReference>
<gene>
    <name evidence="9 12" type="primary">dapF</name>
    <name evidence="12" type="ORF">GCM10011403_04430</name>
</gene>
<dbReference type="OrthoDB" id="9805408at2"/>
<comment type="subcellular location">
    <subcellularLocation>
        <location evidence="9">Cytoplasm</location>
    </subcellularLocation>
</comment>
<evidence type="ECO:0000256" key="9">
    <source>
        <dbReference type="HAMAP-Rule" id="MF_00197"/>
    </source>
</evidence>
<dbReference type="InterPro" id="IPR001653">
    <property type="entry name" value="DAP_epimerase_DapF"/>
</dbReference>
<feature type="site" description="Could be important to modulate the pK values of the two catalytic cysteine residues" evidence="9">
    <location>
        <position position="183"/>
    </location>
</feature>
<comment type="catalytic activity">
    <reaction evidence="8 9">
        <text>(2S,6S)-2,6-diaminopimelate = meso-2,6-diaminopimelate</text>
        <dbReference type="Rhea" id="RHEA:15393"/>
        <dbReference type="ChEBI" id="CHEBI:57609"/>
        <dbReference type="ChEBI" id="CHEBI:57791"/>
        <dbReference type="EC" id="5.1.1.7"/>
    </reaction>
</comment>